<reference evidence="11" key="1">
    <citation type="journal article" date="2014" name="Int. J. Syst. Evol. Microbiol.">
        <title>Complete genome sequence of Corynebacterium casei LMG S-19264T (=DSM 44701T), isolated from a smear-ripened cheese.</title>
        <authorList>
            <consortium name="US DOE Joint Genome Institute (JGI-PGF)"/>
            <person name="Walter F."/>
            <person name="Albersmeier A."/>
            <person name="Kalinowski J."/>
            <person name="Ruckert C."/>
        </authorList>
    </citation>
    <scope>NUCLEOTIDE SEQUENCE</scope>
    <source>
        <strain evidence="11">VKM B-1606</strain>
    </source>
</reference>
<dbReference type="Proteomes" id="UP000758856">
    <property type="component" value="Unassembled WGS sequence"/>
</dbReference>
<dbReference type="GO" id="GO:0046872">
    <property type="term" value="F:metal ion binding"/>
    <property type="evidence" value="ECO:0007669"/>
    <property type="project" value="UniProtKB-KW"/>
</dbReference>
<organism evidence="11 14">
    <name type="scientific">Methylopila capsulata</name>
    <dbReference type="NCBI Taxonomy" id="61654"/>
    <lineage>
        <taxon>Bacteria</taxon>
        <taxon>Pseudomonadati</taxon>
        <taxon>Pseudomonadota</taxon>
        <taxon>Alphaproteobacteria</taxon>
        <taxon>Hyphomicrobiales</taxon>
        <taxon>Methylopilaceae</taxon>
        <taxon>Methylopila</taxon>
    </lineage>
</organism>
<comment type="cofactor">
    <cofactor evidence="1">
        <name>Mg(2+)</name>
        <dbReference type="ChEBI" id="CHEBI:18420"/>
    </cofactor>
</comment>
<dbReference type="Pfam" id="PF12627">
    <property type="entry name" value="PolyA_pol_RNAbd"/>
    <property type="match status" value="1"/>
</dbReference>
<gene>
    <name evidence="11" type="primary">papS</name>
    <name evidence="11" type="ORF">GCM10008170_25160</name>
    <name evidence="12" type="ORF">JOD31_002530</name>
</gene>
<dbReference type="Gene3D" id="3.30.460.10">
    <property type="entry name" value="Beta Polymerase, domain 2"/>
    <property type="match status" value="1"/>
</dbReference>
<proteinExistence type="inferred from homology"/>
<evidence type="ECO:0000256" key="7">
    <source>
        <dbReference type="ARBA" id="ARBA00022842"/>
    </source>
</evidence>
<keyword evidence="8" id="KW-0694">RNA-binding</keyword>
<dbReference type="RefSeq" id="WP_204950699.1">
    <property type="nucleotide sequence ID" value="NZ_BSFF01000003.1"/>
</dbReference>
<evidence type="ECO:0000256" key="6">
    <source>
        <dbReference type="ARBA" id="ARBA00022741"/>
    </source>
</evidence>
<dbReference type="InterPro" id="IPR032828">
    <property type="entry name" value="PolyA_RNA-bd"/>
</dbReference>
<keyword evidence="5" id="KW-0479">Metal-binding</keyword>
<feature type="domain" description="Poly A polymerase head" evidence="9">
    <location>
        <begin position="32"/>
        <end position="152"/>
    </location>
</feature>
<keyword evidence="4 12" id="KW-0548">Nucleotidyltransferase</keyword>
<dbReference type="InterPro" id="IPR043519">
    <property type="entry name" value="NT_sf"/>
</dbReference>
<keyword evidence="2 8" id="KW-0808">Transferase</keyword>
<dbReference type="PANTHER" id="PTHR46173">
    <property type="entry name" value="CCA TRNA NUCLEOTIDYLTRANSFERASE 1, MITOCHONDRIAL"/>
    <property type="match status" value="1"/>
</dbReference>
<dbReference type="GO" id="GO:0000049">
    <property type="term" value="F:tRNA binding"/>
    <property type="evidence" value="ECO:0007669"/>
    <property type="project" value="TreeGrafter"/>
</dbReference>
<evidence type="ECO:0000256" key="5">
    <source>
        <dbReference type="ARBA" id="ARBA00022723"/>
    </source>
</evidence>
<dbReference type="Gene3D" id="1.10.3090.10">
    <property type="entry name" value="cca-adding enzyme, domain 2"/>
    <property type="match status" value="1"/>
</dbReference>
<dbReference type="Pfam" id="PF01743">
    <property type="entry name" value="PolyA_pol"/>
    <property type="match status" value="1"/>
</dbReference>
<dbReference type="GO" id="GO:0000166">
    <property type="term" value="F:nucleotide binding"/>
    <property type="evidence" value="ECO:0007669"/>
    <property type="project" value="UniProtKB-KW"/>
</dbReference>
<comment type="similarity">
    <text evidence="8">Belongs to the tRNA nucleotidyltransferase/poly(A) polymerase family.</text>
</comment>
<dbReference type="GO" id="GO:1990817">
    <property type="term" value="F:poly(A) RNA polymerase activity"/>
    <property type="evidence" value="ECO:0007669"/>
    <property type="project" value="UniProtKB-EC"/>
</dbReference>
<evidence type="ECO:0000256" key="3">
    <source>
        <dbReference type="ARBA" id="ARBA00022694"/>
    </source>
</evidence>
<dbReference type="SUPFAM" id="SSF81891">
    <property type="entry name" value="Poly A polymerase C-terminal region-like"/>
    <property type="match status" value="1"/>
</dbReference>
<dbReference type="CDD" id="cd05398">
    <property type="entry name" value="NT_ClassII-CCAase"/>
    <property type="match status" value="1"/>
</dbReference>
<dbReference type="InterPro" id="IPR002646">
    <property type="entry name" value="PolA_pol_head_dom"/>
</dbReference>
<reference evidence="11" key="3">
    <citation type="submission" date="2023-01" db="EMBL/GenBank/DDBJ databases">
        <authorList>
            <person name="Sun Q."/>
            <person name="Evtushenko L."/>
        </authorList>
    </citation>
    <scope>NUCLEOTIDE SEQUENCE</scope>
    <source>
        <strain evidence="11">VKM B-1606</strain>
    </source>
</reference>
<dbReference type="GO" id="GO:0008033">
    <property type="term" value="P:tRNA processing"/>
    <property type="evidence" value="ECO:0007669"/>
    <property type="project" value="UniProtKB-KW"/>
</dbReference>
<dbReference type="AlphaFoldDB" id="A0A9W6IVQ4"/>
<evidence type="ECO:0000313" key="13">
    <source>
        <dbReference type="Proteomes" id="UP000758856"/>
    </source>
</evidence>
<keyword evidence="6" id="KW-0547">Nucleotide-binding</keyword>
<evidence type="ECO:0000313" key="11">
    <source>
        <dbReference type="EMBL" id="GLK56497.1"/>
    </source>
</evidence>
<protein>
    <submittedName>
        <fullName evidence="11">Poly(A) polymerase</fullName>
        <ecNumber evidence="12">2.7.7.19</ecNumber>
    </submittedName>
</protein>
<dbReference type="PANTHER" id="PTHR46173:SF1">
    <property type="entry name" value="CCA TRNA NUCLEOTIDYLTRANSFERASE 1, MITOCHONDRIAL"/>
    <property type="match status" value="1"/>
</dbReference>
<dbReference type="EC" id="2.7.7.19" evidence="12"/>
<name>A0A9W6IVQ4_9HYPH</name>
<evidence type="ECO:0000256" key="4">
    <source>
        <dbReference type="ARBA" id="ARBA00022695"/>
    </source>
</evidence>
<dbReference type="EMBL" id="JAFBCY010000003">
    <property type="protein sequence ID" value="MBM7852288.1"/>
    <property type="molecule type" value="Genomic_DNA"/>
</dbReference>
<dbReference type="SUPFAM" id="SSF81301">
    <property type="entry name" value="Nucleotidyltransferase"/>
    <property type="match status" value="1"/>
</dbReference>
<accession>A0A9W6IVQ4</accession>
<feature type="domain" description="tRNA nucleotidyltransferase/poly(A) polymerase RNA and SrmB- binding" evidence="10">
    <location>
        <begin position="190"/>
        <end position="233"/>
    </location>
</feature>
<evidence type="ECO:0000259" key="9">
    <source>
        <dbReference type="Pfam" id="PF01743"/>
    </source>
</evidence>
<keyword evidence="3" id="KW-0819">tRNA processing</keyword>
<keyword evidence="13" id="KW-1185">Reference proteome</keyword>
<dbReference type="EMBL" id="BSFF01000003">
    <property type="protein sequence ID" value="GLK56497.1"/>
    <property type="molecule type" value="Genomic_DNA"/>
</dbReference>
<evidence type="ECO:0000259" key="10">
    <source>
        <dbReference type="Pfam" id="PF12627"/>
    </source>
</evidence>
<evidence type="ECO:0000313" key="14">
    <source>
        <dbReference type="Proteomes" id="UP001143400"/>
    </source>
</evidence>
<dbReference type="Proteomes" id="UP001143400">
    <property type="component" value="Unassembled WGS sequence"/>
</dbReference>
<reference evidence="12 13" key="2">
    <citation type="submission" date="2021-01" db="EMBL/GenBank/DDBJ databases">
        <title>Genomic Encyclopedia of Type Strains, Phase IV (KMG-IV): sequencing the most valuable type-strain genomes for metagenomic binning, comparative biology and taxonomic classification.</title>
        <authorList>
            <person name="Goeker M."/>
        </authorList>
    </citation>
    <scope>NUCLEOTIDE SEQUENCE [LARGE SCALE GENOMIC DNA]</scope>
    <source>
        <strain evidence="12 13">DSM 6130</strain>
    </source>
</reference>
<dbReference type="InterPro" id="IPR050264">
    <property type="entry name" value="Bact_CCA-adding_enz_type3_sf"/>
</dbReference>
<keyword evidence="7" id="KW-0460">Magnesium</keyword>
<evidence type="ECO:0000256" key="2">
    <source>
        <dbReference type="ARBA" id="ARBA00022679"/>
    </source>
</evidence>
<sequence length="406" mass="43669">MTVSARLDDVAWLTASPLREVLAALDSDGEEARIAGGAVRDAWLGLPRGDIDVATTALPEETMRRARAAGWKAVPTGIDHGTVTVVAEGHPFEVTTLRRDVATDGRRAVVAYTRDWAEDVQRRDLTMNGLYLDRAGRIHDLVGGLGDLEAGRARFIGDARERIREDYLRILRFFRFHARFGRGELDREGFAAAVAERAGLATLSRERVRVELLKLLIAPRAAETLRAMAEAGLPGLLLGGAPRVRRFERMVELDGAGDALLRLAALAQVVAEDGERLQQRLRLTNAEAQRLAAIGDARPPLTPATGEAAAKVALYRLGRQAFEDRARLGWVDAAAAPGDAAWAALAALPERWTIPKPPFAASDFIARGVAPGPALGRALRAAEEAWIEAGFPAGTAAEALVDAATR</sequence>
<evidence type="ECO:0000313" key="12">
    <source>
        <dbReference type="EMBL" id="MBM7852288.1"/>
    </source>
</evidence>
<evidence type="ECO:0000256" key="1">
    <source>
        <dbReference type="ARBA" id="ARBA00001946"/>
    </source>
</evidence>
<comment type="caution">
    <text evidence="11">The sequence shown here is derived from an EMBL/GenBank/DDBJ whole genome shotgun (WGS) entry which is preliminary data.</text>
</comment>
<evidence type="ECO:0000256" key="8">
    <source>
        <dbReference type="RuleBase" id="RU003953"/>
    </source>
</evidence>